<gene>
    <name evidence="2" type="ORF">VCHENC02_2338</name>
</gene>
<evidence type="ECO:0000313" key="3">
    <source>
        <dbReference type="Proteomes" id="UP000008367"/>
    </source>
</evidence>
<proteinExistence type="predicted"/>
<dbReference type="EMBL" id="AJSR01000906">
    <property type="protein sequence ID" value="EKM32073.1"/>
    <property type="molecule type" value="Genomic_DNA"/>
</dbReference>
<evidence type="ECO:0000256" key="1">
    <source>
        <dbReference type="SAM" id="MobiDB-lite"/>
    </source>
</evidence>
<accession>A0A454D089</accession>
<evidence type="ECO:0000313" key="2">
    <source>
        <dbReference type="EMBL" id="EKM32073.1"/>
    </source>
</evidence>
<organism evidence="2 3">
    <name type="scientific">Vibrio harveyi</name>
    <name type="common">Beneckea harveyi</name>
    <dbReference type="NCBI Taxonomy" id="669"/>
    <lineage>
        <taxon>Bacteria</taxon>
        <taxon>Pseudomonadati</taxon>
        <taxon>Pseudomonadota</taxon>
        <taxon>Gammaproteobacteria</taxon>
        <taxon>Vibrionales</taxon>
        <taxon>Vibrionaceae</taxon>
        <taxon>Vibrio</taxon>
    </lineage>
</organism>
<feature type="region of interest" description="Disordered" evidence="1">
    <location>
        <begin position="1"/>
        <end position="22"/>
    </location>
</feature>
<reference evidence="2 3" key="1">
    <citation type="submission" date="2012-10" db="EMBL/GenBank/DDBJ databases">
        <title>Genome sequence of Vibrio Cholerae HENC-02.</title>
        <authorList>
            <person name="Eppinger M."/>
            <person name="Hasan N.A."/>
            <person name="Sengamalay N."/>
            <person name="Hine E."/>
            <person name="Su Q."/>
            <person name="Daugherty S.C."/>
            <person name="Young S."/>
            <person name="Sadzewicz L."/>
            <person name="Tallon L."/>
            <person name="Cebula T.A."/>
            <person name="Ravel J."/>
            <person name="Colwell R.R."/>
        </authorList>
    </citation>
    <scope>NUCLEOTIDE SEQUENCE [LARGE SCALE GENOMIC DNA]</scope>
    <source>
        <strain evidence="2 3">HENC-02</strain>
    </source>
</reference>
<dbReference type="AlphaFoldDB" id="A0A454D089"/>
<dbReference type="Proteomes" id="UP000008367">
    <property type="component" value="Unassembled WGS sequence"/>
</dbReference>
<sequence length="22" mass="2435">MFPPLSSAESQSQKSLLILDRS</sequence>
<name>A0A454D089_VIBHA</name>
<feature type="non-terminal residue" evidence="2">
    <location>
        <position position="22"/>
    </location>
</feature>
<comment type="caution">
    <text evidence="2">The sequence shown here is derived from an EMBL/GenBank/DDBJ whole genome shotgun (WGS) entry which is preliminary data.</text>
</comment>
<protein>
    <submittedName>
        <fullName evidence="2">Uncharacterized protein</fullName>
    </submittedName>
</protein>